<comment type="caution">
    <text evidence="2">The sequence shown here is derived from an EMBL/GenBank/DDBJ whole genome shotgun (WGS) entry which is preliminary data.</text>
</comment>
<reference evidence="2" key="1">
    <citation type="submission" date="2023-07" db="EMBL/GenBank/DDBJ databases">
        <title>A chromosome-level genome assembly of Lolium multiflorum.</title>
        <authorList>
            <person name="Chen Y."/>
            <person name="Copetti D."/>
            <person name="Kolliker R."/>
            <person name="Studer B."/>
        </authorList>
    </citation>
    <scope>NUCLEOTIDE SEQUENCE</scope>
    <source>
        <strain evidence="2">02402/16</strain>
        <tissue evidence="2">Leaf</tissue>
    </source>
</reference>
<proteinExistence type="predicted"/>
<name>A0AAD8QYY0_LOLMU</name>
<dbReference type="InterPro" id="IPR050233">
    <property type="entry name" value="A_thaliana_F-box"/>
</dbReference>
<dbReference type="InterPro" id="IPR001810">
    <property type="entry name" value="F-box_dom"/>
</dbReference>
<dbReference type="SUPFAM" id="SSF81383">
    <property type="entry name" value="F-box domain"/>
    <property type="match status" value="1"/>
</dbReference>
<dbReference type="Gene3D" id="1.20.1280.50">
    <property type="match status" value="1"/>
</dbReference>
<protein>
    <recommendedName>
        <fullName evidence="1">F-box domain-containing protein</fullName>
    </recommendedName>
</protein>
<dbReference type="PANTHER" id="PTHR47993">
    <property type="entry name" value="OS09G0372900 PROTEIN-RELATED"/>
    <property type="match status" value="1"/>
</dbReference>
<dbReference type="EMBL" id="JAUUTY010000007">
    <property type="protein sequence ID" value="KAK1611715.1"/>
    <property type="molecule type" value="Genomic_DNA"/>
</dbReference>
<accession>A0AAD8QYY0</accession>
<dbReference type="Proteomes" id="UP001231189">
    <property type="component" value="Unassembled WGS sequence"/>
</dbReference>
<dbReference type="Pfam" id="PF00646">
    <property type="entry name" value="F-box"/>
    <property type="match status" value="1"/>
</dbReference>
<dbReference type="PANTHER" id="PTHR47993:SF384">
    <property type="entry name" value="F-BOX ASSOCIATED DOMAIN-CONTAINING PROTEIN"/>
    <property type="match status" value="1"/>
</dbReference>
<evidence type="ECO:0000259" key="1">
    <source>
        <dbReference type="Pfam" id="PF00646"/>
    </source>
</evidence>
<dbReference type="InterPro" id="IPR036047">
    <property type="entry name" value="F-box-like_dom_sf"/>
</dbReference>
<keyword evidence="3" id="KW-1185">Reference proteome</keyword>
<evidence type="ECO:0000313" key="3">
    <source>
        <dbReference type="Proteomes" id="UP001231189"/>
    </source>
</evidence>
<dbReference type="AlphaFoldDB" id="A0AAD8QYY0"/>
<gene>
    <name evidence="2" type="ORF">QYE76_035388</name>
</gene>
<organism evidence="2 3">
    <name type="scientific">Lolium multiflorum</name>
    <name type="common">Italian ryegrass</name>
    <name type="synonym">Lolium perenne subsp. multiflorum</name>
    <dbReference type="NCBI Taxonomy" id="4521"/>
    <lineage>
        <taxon>Eukaryota</taxon>
        <taxon>Viridiplantae</taxon>
        <taxon>Streptophyta</taxon>
        <taxon>Embryophyta</taxon>
        <taxon>Tracheophyta</taxon>
        <taxon>Spermatophyta</taxon>
        <taxon>Magnoliopsida</taxon>
        <taxon>Liliopsida</taxon>
        <taxon>Poales</taxon>
        <taxon>Poaceae</taxon>
        <taxon>BOP clade</taxon>
        <taxon>Pooideae</taxon>
        <taxon>Poodae</taxon>
        <taxon>Poeae</taxon>
        <taxon>Poeae Chloroplast Group 2 (Poeae type)</taxon>
        <taxon>Loliodinae</taxon>
        <taxon>Loliinae</taxon>
        <taxon>Lolium</taxon>
    </lineage>
</organism>
<feature type="domain" description="F-box" evidence="1">
    <location>
        <begin position="17"/>
        <end position="54"/>
    </location>
</feature>
<evidence type="ECO:0000313" key="2">
    <source>
        <dbReference type="EMBL" id="KAK1611715.1"/>
    </source>
</evidence>
<sequence>MAEAAGAAEAAPVLRGLPDEIVVCEILARLVPKAVLRCRAVCPAWRRATSTRRFLLAHHGRQPTLPLLCGFNHLGDIDDRSVDITPLDHRAGLTTADQLQSVARVGPVYWFFRVEASCDDLLVLSINCMGLCICNPATRQYAPLLLLYGIQPLGMYLHSPTSEYRLLLNSQHLNAQDGYYVFTLSSQPPRHLGCPHGQAPMKGTGSVLSGSLHWWMGQLIMIFNTTAETFRRENI</sequence>